<dbReference type="AlphaFoldDB" id="A0AAU9IMB8"/>
<dbReference type="EMBL" id="CAJZBQ010000009">
    <property type="protein sequence ID" value="CAG9312924.1"/>
    <property type="molecule type" value="Genomic_DNA"/>
</dbReference>
<protein>
    <submittedName>
        <fullName evidence="1">Uncharacterized protein</fullName>
    </submittedName>
</protein>
<evidence type="ECO:0000313" key="1">
    <source>
        <dbReference type="EMBL" id="CAG9312924.1"/>
    </source>
</evidence>
<gene>
    <name evidence="1" type="ORF">BSTOLATCC_MIC7715</name>
</gene>
<organism evidence="1 2">
    <name type="scientific">Blepharisma stoltei</name>
    <dbReference type="NCBI Taxonomy" id="1481888"/>
    <lineage>
        <taxon>Eukaryota</taxon>
        <taxon>Sar</taxon>
        <taxon>Alveolata</taxon>
        <taxon>Ciliophora</taxon>
        <taxon>Postciliodesmatophora</taxon>
        <taxon>Heterotrichea</taxon>
        <taxon>Heterotrichida</taxon>
        <taxon>Blepharismidae</taxon>
        <taxon>Blepharisma</taxon>
    </lineage>
</organism>
<accession>A0AAU9IMB8</accession>
<keyword evidence="2" id="KW-1185">Reference proteome</keyword>
<dbReference type="Proteomes" id="UP001162131">
    <property type="component" value="Unassembled WGS sequence"/>
</dbReference>
<sequence>MEYLHTFKVENITEVQTLTAVFLEASIHSFYTPEVLPLKLSPTILYLVSTLNVQHIDIITIQYLSQEFLIEKETKP</sequence>
<reference evidence="1" key="1">
    <citation type="submission" date="2021-09" db="EMBL/GenBank/DDBJ databases">
        <authorList>
            <consortium name="AG Swart"/>
            <person name="Singh M."/>
            <person name="Singh A."/>
            <person name="Seah K."/>
            <person name="Emmerich C."/>
        </authorList>
    </citation>
    <scope>NUCLEOTIDE SEQUENCE</scope>
    <source>
        <strain evidence="1">ATCC30299</strain>
    </source>
</reference>
<comment type="caution">
    <text evidence="1">The sequence shown here is derived from an EMBL/GenBank/DDBJ whole genome shotgun (WGS) entry which is preliminary data.</text>
</comment>
<name>A0AAU9IMB8_9CILI</name>
<proteinExistence type="predicted"/>
<evidence type="ECO:0000313" key="2">
    <source>
        <dbReference type="Proteomes" id="UP001162131"/>
    </source>
</evidence>